<reference evidence="1" key="2">
    <citation type="submission" date="2018-03" db="EMBL/GenBank/DDBJ databases">
        <title>The Triticum urartu genome reveals the dynamic nature of wheat genome evolution.</title>
        <authorList>
            <person name="Ling H."/>
            <person name="Ma B."/>
            <person name="Shi X."/>
            <person name="Liu H."/>
            <person name="Dong L."/>
            <person name="Sun H."/>
            <person name="Cao Y."/>
            <person name="Gao Q."/>
            <person name="Zheng S."/>
            <person name="Li Y."/>
            <person name="Yu Y."/>
            <person name="Du H."/>
            <person name="Qi M."/>
            <person name="Li Y."/>
            <person name="Yu H."/>
            <person name="Cui Y."/>
            <person name="Wang N."/>
            <person name="Chen C."/>
            <person name="Wu H."/>
            <person name="Zhao Y."/>
            <person name="Zhang J."/>
            <person name="Li Y."/>
            <person name="Zhou W."/>
            <person name="Zhang B."/>
            <person name="Hu W."/>
            <person name="Eijk M."/>
            <person name="Tang J."/>
            <person name="Witsenboer H."/>
            <person name="Zhao S."/>
            <person name="Li Z."/>
            <person name="Zhang A."/>
            <person name="Wang D."/>
            <person name="Liang C."/>
        </authorList>
    </citation>
    <scope>NUCLEOTIDE SEQUENCE [LARGE SCALE GENOMIC DNA]</scope>
    <source>
        <strain evidence="1">cv. G1812</strain>
    </source>
</reference>
<reference evidence="2" key="1">
    <citation type="journal article" date="2013" name="Nature">
        <title>Draft genome of the wheat A-genome progenitor Triticum urartu.</title>
        <authorList>
            <person name="Ling H.Q."/>
            <person name="Zhao S."/>
            <person name="Liu D."/>
            <person name="Wang J."/>
            <person name="Sun H."/>
            <person name="Zhang C."/>
            <person name="Fan H."/>
            <person name="Li D."/>
            <person name="Dong L."/>
            <person name="Tao Y."/>
            <person name="Gao C."/>
            <person name="Wu H."/>
            <person name="Li Y."/>
            <person name="Cui Y."/>
            <person name="Guo X."/>
            <person name="Zheng S."/>
            <person name="Wang B."/>
            <person name="Yu K."/>
            <person name="Liang Q."/>
            <person name="Yang W."/>
            <person name="Lou X."/>
            <person name="Chen J."/>
            <person name="Feng M."/>
            <person name="Jian J."/>
            <person name="Zhang X."/>
            <person name="Luo G."/>
            <person name="Jiang Y."/>
            <person name="Liu J."/>
            <person name="Wang Z."/>
            <person name="Sha Y."/>
            <person name="Zhang B."/>
            <person name="Wu H."/>
            <person name="Tang D."/>
            <person name="Shen Q."/>
            <person name="Xue P."/>
            <person name="Zou S."/>
            <person name="Wang X."/>
            <person name="Liu X."/>
            <person name="Wang F."/>
            <person name="Yang Y."/>
            <person name="An X."/>
            <person name="Dong Z."/>
            <person name="Zhang K."/>
            <person name="Zhang X."/>
            <person name="Luo M.C."/>
            <person name="Dvorak J."/>
            <person name="Tong Y."/>
            <person name="Wang J."/>
            <person name="Yang H."/>
            <person name="Li Z."/>
            <person name="Wang D."/>
            <person name="Zhang A."/>
            <person name="Wang J."/>
        </authorList>
    </citation>
    <scope>NUCLEOTIDE SEQUENCE</scope>
    <source>
        <strain evidence="2">cv. G1812</strain>
    </source>
</reference>
<protein>
    <submittedName>
        <fullName evidence="1">Uncharacterized protein</fullName>
    </submittedName>
</protein>
<keyword evidence="2" id="KW-1185">Reference proteome</keyword>
<evidence type="ECO:0000313" key="2">
    <source>
        <dbReference type="Proteomes" id="UP000015106"/>
    </source>
</evidence>
<name>A0A8R7RET0_TRIUA</name>
<organism evidence="1 2">
    <name type="scientific">Triticum urartu</name>
    <name type="common">Red wild einkorn</name>
    <name type="synonym">Crithodium urartu</name>
    <dbReference type="NCBI Taxonomy" id="4572"/>
    <lineage>
        <taxon>Eukaryota</taxon>
        <taxon>Viridiplantae</taxon>
        <taxon>Streptophyta</taxon>
        <taxon>Embryophyta</taxon>
        <taxon>Tracheophyta</taxon>
        <taxon>Spermatophyta</taxon>
        <taxon>Magnoliopsida</taxon>
        <taxon>Liliopsida</taxon>
        <taxon>Poales</taxon>
        <taxon>Poaceae</taxon>
        <taxon>BOP clade</taxon>
        <taxon>Pooideae</taxon>
        <taxon>Triticodae</taxon>
        <taxon>Triticeae</taxon>
        <taxon>Triticinae</taxon>
        <taxon>Triticum</taxon>
    </lineage>
</organism>
<sequence length="120" mass="12915">MATIVNTMEEEPMLAVVRSIAQLAWADAGAEVADPEVARPCAEAQQQILAGRWLDMASLMLASADLLLLSPSTPDKDLECVLTVICNLVTKVGSEDEALEIAKLICAKLTHQLGEKPMLR</sequence>
<accession>A0A8R7RET0</accession>
<reference evidence="1" key="3">
    <citation type="submission" date="2022-06" db="UniProtKB">
        <authorList>
            <consortium name="EnsemblPlants"/>
        </authorList>
    </citation>
    <scope>IDENTIFICATION</scope>
</reference>
<dbReference type="EnsemblPlants" id="TuG1812U0000039800.01.T01">
    <property type="protein sequence ID" value="TuG1812U0000039800.01.T01"/>
    <property type="gene ID" value="TuG1812U0000039800.01"/>
</dbReference>
<dbReference type="Gramene" id="TuG1812U0000039800.01.T01">
    <property type="protein sequence ID" value="TuG1812U0000039800.01.T01"/>
    <property type="gene ID" value="TuG1812U0000039800.01"/>
</dbReference>
<evidence type="ECO:0000313" key="1">
    <source>
        <dbReference type="EnsemblPlants" id="TuG1812U0000039800.01.T01"/>
    </source>
</evidence>
<dbReference type="Proteomes" id="UP000015106">
    <property type="component" value="Chromosome 5"/>
</dbReference>
<dbReference type="AlphaFoldDB" id="A0A8R7RET0"/>
<proteinExistence type="predicted"/>